<comment type="caution">
    <text evidence="1">The sequence shown here is derived from an EMBL/GenBank/DDBJ whole genome shotgun (WGS) entry which is preliminary data.</text>
</comment>
<gene>
    <name evidence="1" type="ORF">OCL97_06100</name>
</gene>
<proteinExistence type="predicted"/>
<keyword evidence="2" id="KW-1185">Reference proteome</keyword>
<evidence type="ECO:0000313" key="1">
    <source>
        <dbReference type="EMBL" id="MFD3263540.1"/>
    </source>
</evidence>
<dbReference type="RefSeq" id="WP_377368672.1">
    <property type="nucleotide sequence ID" value="NZ_JAOTJD010000008.1"/>
</dbReference>
<reference evidence="1 2" key="1">
    <citation type="submission" date="2022-09" db="EMBL/GenBank/DDBJ databases">
        <title>New species of Phenylobacterium.</title>
        <authorList>
            <person name="Mieszkin S."/>
        </authorList>
    </citation>
    <scope>NUCLEOTIDE SEQUENCE [LARGE SCALE GENOMIC DNA]</scope>
    <source>
        <strain evidence="1 2">HK31-G</strain>
    </source>
</reference>
<dbReference type="Proteomes" id="UP001598130">
    <property type="component" value="Unassembled WGS sequence"/>
</dbReference>
<dbReference type="InterPro" id="IPR010836">
    <property type="entry name" value="SapC"/>
</dbReference>
<evidence type="ECO:0000313" key="2">
    <source>
        <dbReference type="Proteomes" id="UP001598130"/>
    </source>
</evidence>
<sequence>MRPLFYQNPVALHPTAHGAAGLAEALDYGFARKTNAIPVSLAEIPIAALSYPIAFTTEGGARPVAVVGLRQDENLFVDAKGAWLEGAYVPAYVRRYPFILAEYGEGEDRGVQLCIEDHPEILVHGAGQPLFADGEPSRIVKSAFDFCKSLRAADLATAPFVEALVACGMLEGRAATIQLPTGGDLKMAGFATIDEAKLRALPDEVFLLLRRQGWMSAIYAQMHSALNWARLGDLLVSNDH</sequence>
<dbReference type="EMBL" id="JAOTJD010000008">
    <property type="protein sequence ID" value="MFD3263540.1"/>
    <property type="molecule type" value="Genomic_DNA"/>
</dbReference>
<dbReference type="Pfam" id="PF07277">
    <property type="entry name" value="SapC"/>
    <property type="match status" value="1"/>
</dbReference>
<protein>
    <submittedName>
        <fullName evidence="1">SapC family protein</fullName>
    </submittedName>
</protein>
<accession>A0ABW6CNY3</accession>
<organism evidence="1 2">
    <name type="scientific">Phenylobacterium ferrooxidans</name>
    <dbReference type="NCBI Taxonomy" id="2982689"/>
    <lineage>
        <taxon>Bacteria</taxon>
        <taxon>Pseudomonadati</taxon>
        <taxon>Pseudomonadota</taxon>
        <taxon>Alphaproteobacteria</taxon>
        <taxon>Caulobacterales</taxon>
        <taxon>Caulobacteraceae</taxon>
        <taxon>Phenylobacterium</taxon>
    </lineage>
</organism>
<name>A0ABW6CNY3_9CAUL</name>